<dbReference type="GO" id="GO:0016042">
    <property type="term" value="P:lipid catabolic process"/>
    <property type="evidence" value="ECO:0007669"/>
    <property type="project" value="UniProtKB-UniRule"/>
</dbReference>
<dbReference type="PROSITE" id="PS51635">
    <property type="entry name" value="PNPLA"/>
    <property type="match status" value="1"/>
</dbReference>
<accession>V8QUD2</accession>
<reference evidence="6 7" key="1">
    <citation type="journal article" date="2014" name="Genome Announc.">
        <title>Draft Genome Sequence of Advenella kashmirensis Strain W13003, a Polycyclic Aromatic Hydrocarbon-Degrading Bacterium.</title>
        <authorList>
            <person name="Wang X."/>
            <person name="Jin D."/>
            <person name="Zhou L."/>
            <person name="Wu L."/>
            <person name="An W."/>
            <person name="Zhao L."/>
        </authorList>
    </citation>
    <scope>NUCLEOTIDE SEQUENCE [LARGE SCALE GENOMIC DNA]</scope>
    <source>
        <strain evidence="6 7">W13003</strain>
    </source>
</reference>
<dbReference type="Gene3D" id="3.40.1090.10">
    <property type="entry name" value="Cytosolic phospholipase A2 catalytic domain"/>
    <property type="match status" value="2"/>
</dbReference>
<evidence type="ECO:0000259" key="5">
    <source>
        <dbReference type="PROSITE" id="PS51635"/>
    </source>
</evidence>
<dbReference type="HOGENOM" id="CLU_042894_0_0_4"/>
<dbReference type="PATRIC" id="fig|1424334.3.peg.2140"/>
<feature type="domain" description="PNPLA" evidence="5">
    <location>
        <begin position="9"/>
        <end position="223"/>
    </location>
</feature>
<feature type="short sequence motif" description="GXSXG" evidence="4">
    <location>
        <begin position="40"/>
        <end position="44"/>
    </location>
</feature>
<evidence type="ECO:0000256" key="2">
    <source>
        <dbReference type="ARBA" id="ARBA00022963"/>
    </source>
</evidence>
<evidence type="ECO:0000256" key="1">
    <source>
        <dbReference type="ARBA" id="ARBA00022801"/>
    </source>
</evidence>
<dbReference type="InterPro" id="IPR050301">
    <property type="entry name" value="NTE"/>
</dbReference>
<dbReference type="Proteomes" id="UP000018733">
    <property type="component" value="Unassembled WGS sequence"/>
</dbReference>
<sequence>MPDYERIALVLQGGGALGAYQAGVFEGLQEAGIEPNWISGISIGALNTAIIAGNPPARRAERLHEFWNTICQSNNGFGLFPWVEQSLFRFNDLTRSSLSALYGMSAIMDGQNGFFTPRFPPPSLYMKSNVEQVGFYDMSPLRETLERLCDFDLINSGHLNVSVGAVNVRNGNFTYFCNERHHLTPAHFMASGALPPAFAPVQIDGEYYWDGGIMSNTPLGYVLDAEVNADTLVFQVDLWSARGHLPDNMLQVYDRVKEIQYSSRTRLVTNQWARMQRMRNVMAKVLEQLPDENELDADTLEMARAIADSKHCNVIQLIYRDREYESYNKDYQFGMSAMRDHWKSGLKDIRNTLSHPDYLAMPDNDISFMTHDIHRAQSEARRKRKF</sequence>
<protein>
    <submittedName>
        <fullName evidence="6">Membrane protein</fullName>
    </submittedName>
</protein>
<dbReference type="STRING" id="1424334.W822_10640"/>
<dbReference type="Pfam" id="PF01734">
    <property type="entry name" value="Patatin"/>
    <property type="match status" value="1"/>
</dbReference>
<dbReference type="Pfam" id="PF12536">
    <property type="entry name" value="DUF3734"/>
    <property type="match status" value="1"/>
</dbReference>
<dbReference type="PANTHER" id="PTHR14226">
    <property type="entry name" value="NEUROPATHY TARGET ESTERASE/SWISS CHEESE D.MELANOGASTER"/>
    <property type="match status" value="1"/>
</dbReference>
<keyword evidence="3 4" id="KW-0443">Lipid metabolism</keyword>
<dbReference type="InterPro" id="IPR021095">
    <property type="entry name" value="DUF3734"/>
</dbReference>
<name>V8QUD2_9BURK</name>
<dbReference type="InterPro" id="IPR016035">
    <property type="entry name" value="Acyl_Trfase/lysoPLipase"/>
</dbReference>
<evidence type="ECO:0000313" key="7">
    <source>
        <dbReference type="Proteomes" id="UP000018733"/>
    </source>
</evidence>
<organism evidence="6 7">
    <name type="scientific">Advenella kashmirensis W13003</name>
    <dbReference type="NCBI Taxonomy" id="1424334"/>
    <lineage>
        <taxon>Bacteria</taxon>
        <taxon>Pseudomonadati</taxon>
        <taxon>Pseudomonadota</taxon>
        <taxon>Betaproteobacteria</taxon>
        <taxon>Burkholderiales</taxon>
        <taxon>Alcaligenaceae</taxon>
    </lineage>
</organism>
<dbReference type="PANTHER" id="PTHR14226:SF57">
    <property type="entry name" value="BLR7027 PROTEIN"/>
    <property type="match status" value="1"/>
</dbReference>
<feature type="active site" description="Nucleophile" evidence="4">
    <location>
        <position position="42"/>
    </location>
</feature>
<evidence type="ECO:0000256" key="3">
    <source>
        <dbReference type="ARBA" id="ARBA00023098"/>
    </source>
</evidence>
<proteinExistence type="predicted"/>
<feature type="short sequence motif" description="GXGXXG" evidence="4">
    <location>
        <begin position="13"/>
        <end position="18"/>
    </location>
</feature>
<feature type="short sequence motif" description="DGA/G" evidence="4">
    <location>
        <begin position="210"/>
        <end position="212"/>
    </location>
</feature>
<keyword evidence="2 4" id="KW-0442">Lipid degradation</keyword>
<comment type="caution">
    <text evidence="6">The sequence shown here is derived from an EMBL/GenBank/DDBJ whole genome shotgun (WGS) entry which is preliminary data.</text>
</comment>
<dbReference type="CDD" id="cd07209">
    <property type="entry name" value="Pat_hypo_Ecoli_Z1214_like"/>
    <property type="match status" value="1"/>
</dbReference>
<dbReference type="eggNOG" id="COG1752">
    <property type="taxonomic scope" value="Bacteria"/>
</dbReference>
<evidence type="ECO:0000313" key="6">
    <source>
        <dbReference type="EMBL" id="ETF03247.1"/>
    </source>
</evidence>
<keyword evidence="7" id="KW-1185">Reference proteome</keyword>
<dbReference type="GO" id="GO:0016787">
    <property type="term" value="F:hydrolase activity"/>
    <property type="evidence" value="ECO:0007669"/>
    <property type="project" value="UniProtKB-UniRule"/>
</dbReference>
<dbReference type="EMBL" id="AYXT01000009">
    <property type="protein sequence ID" value="ETF03247.1"/>
    <property type="molecule type" value="Genomic_DNA"/>
</dbReference>
<dbReference type="SUPFAM" id="SSF52151">
    <property type="entry name" value="FabD/lysophospholipase-like"/>
    <property type="match status" value="1"/>
</dbReference>
<keyword evidence="1 4" id="KW-0378">Hydrolase</keyword>
<gene>
    <name evidence="6" type="ORF">W822_10640</name>
</gene>
<feature type="active site" description="Proton acceptor" evidence="4">
    <location>
        <position position="210"/>
    </location>
</feature>
<dbReference type="InterPro" id="IPR002641">
    <property type="entry name" value="PNPLA_dom"/>
</dbReference>
<dbReference type="AlphaFoldDB" id="V8QUD2"/>
<evidence type="ECO:0000256" key="4">
    <source>
        <dbReference type="PROSITE-ProRule" id="PRU01161"/>
    </source>
</evidence>